<dbReference type="EMBL" id="JAVDXW010000001">
    <property type="protein sequence ID" value="MDR7301156.1"/>
    <property type="molecule type" value="Genomic_DNA"/>
</dbReference>
<dbReference type="AlphaFoldDB" id="A0AAE3ZCG0"/>
<name>A0AAE3ZCG0_9ACTN</name>
<dbReference type="CDD" id="cd06530">
    <property type="entry name" value="S26_SPase_I"/>
    <property type="match status" value="1"/>
</dbReference>
<dbReference type="InterPro" id="IPR019533">
    <property type="entry name" value="Peptidase_S26"/>
</dbReference>
<dbReference type="Gene3D" id="2.10.109.10">
    <property type="entry name" value="Umud Fragment, subunit A"/>
    <property type="match status" value="1"/>
</dbReference>
<keyword evidence="2 7" id="KW-0812">Transmembrane</keyword>
<dbReference type="GO" id="GO:0016020">
    <property type="term" value="C:membrane"/>
    <property type="evidence" value="ECO:0007669"/>
    <property type="project" value="UniProtKB-SubCell"/>
</dbReference>
<dbReference type="EC" id="3.4.21.89" evidence="5"/>
<feature type="transmembrane region" description="Helical" evidence="7">
    <location>
        <begin position="187"/>
        <end position="207"/>
    </location>
</feature>
<accession>A0AAE3ZCG0</accession>
<dbReference type="InterPro" id="IPR001733">
    <property type="entry name" value="Peptidase_S26B"/>
</dbReference>
<dbReference type="GO" id="GO:0004252">
    <property type="term" value="F:serine-type endopeptidase activity"/>
    <property type="evidence" value="ECO:0007669"/>
    <property type="project" value="UniProtKB-UniRule"/>
</dbReference>
<dbReference type="NCBIfam" id="TIGR02228">
    <property type="entry name" value="sigpep_I_arch"/>
    <property type="match status" value="1"/>
</dbReference>
<feature type="compositionally biased region" description="Polar residues" evidence="6">
    <location>
        <begin position="1"/>
        <end position="20"/>
    </location>
</feature>
<dbReference type="RefSeq" id="WP_310271128.1">
    <property type="nucleotide sequence ID" value="NZ_JAVDXW010000001.1"/>
</dbReference>
<feature type="compositionally biased region" description="Basic residues" evidence="6">
    <location>
        <begin position="39"/>
        <end position="48"/>
    </location>
</feature>
<gene>
    <name evidence="8" type="ORF">JOF55_001337</name>
</gene>
<dbReference type="GO" id="GO:0006465">
    <property type="term" value="P:signal peptide processing"/>
    <property type="evidence" value="ECO:0007669"/>
    <property type="project" value="UniProtKB-UniRule"/>
</dbReference>
<keyword evidence="4 7" id="KW-0472">Membrane</keyword>
<reference evidence="8" key="1">
    <citation type="submission" date="2023-07" db="EMBL/GenBank/DDBJ databases">
        <title>Sequencing the genomes of 1000 actinobacteria strains.</title>
        <authorList>
            <person name="Klenk H.-P."/>
        </authorList>
    </citation>
    <scope>NUCLEOTIDE SEQUENCE</scope>
    <source>
        <strain evidence="8">DSM 45977</strain>
    </source>
</reference>
<protein>
    <recommendedName>
        <fullName evidence="5">Signal peptidase I</fullName>
        <ecNumber evidence="5">3.4.21.89</ecNumber>
    </recommendedName>
</protein>
<evidence type="ECO:0000256" key="2">
    <source>
        <dbReference type="ARBA" id="ARBA00022692"/>
    </source>
</evidence>
<sequence>MTASTEDITQEIPTKTSQDIPTEEIPVVAADTTRDDHRPRKRRKPPRSMARRIAGWLGGLVVLAAIALAASITVVPAIVGGRTLTVLSGSMSPTIPAGSVVVTKSVEPASLRAGDVITFSTRGPDSLGNPHRVTHRIVAVHGKEGELSFTTRGDANDVVDAQPVAADDVIGKVWFDLPWLGWAHGRLPQIMLLGGGAVLLVIGVGALRSALRPSIETGDHE</sequence>
<evidence type="ECO:0000256" key="6">
    <source>
        <dbReference type="SAM" id="MobiDB-lite"/>
    </source>
</evidence>
<keyword evidence="8" id="KW-0378">Hydrolase</keyword>
<dbReference type="Proteomes" id="UP001180845">
    <property type="component" value="Unassembled WGS sequence"/>
</dbReference>
<comment type="subcellular location">
    <subcellularLocation>
        <location evidence="1">Membrane</location>
    </subcellularLocation>
</comment>
<proteinExistence type="predicted"/>
<keyword evidence="9" id="KW-1185">Reference proteome</keyword>
<organism evidence="8 9">
    <name type="scientific">Haloactinomyces albus</name>
    <dbReference type="NCBI Taxonomy" id="1352928"/>
    <lineage>
        <taxon>Bacteria</taxon>
        <taxon>Bacillati</taxon>
        <taxon>Actinomycetota</taxon>
        <taxon>Actinomycetes</taxon>
        <taxon>Actinopolysporales</taxon>
        <taxon>Actinopolysporaceae</taxon>
        <taxon>Haloactinomyces</taxon>
    </lineage>
</organism>
<dbReference type="PANTHER" id="PTHR10806:SF6">
    <property type="entry name" value="SIGNAL PEPTIDASE COMPLEX CATALYTIC SUBUNIT SEC11"/>
    <property type="match status" value="1"/>
</dbReference>
<evidence type="ECO:0000256" key="1">
    <source>
        <dbReference type="ARBA" id="ARBA00004370"/>
    </source>
</evidence>
<evidence type="ECO:0000256" key="4">
    <source>
        <dbReference type="ARBA" id="ARBA00023136"/>
    </source>
</evidence>
<evidence type="ECO:0000256" key="7">
    <source>
        <dbReference type="SAM" id="Phobius"/>
    </source>
</evidence>
<dbReference type="SUPFAM" id="SSF51306">
    <property type="entry name" value="LexA/Signal peptidase"/>
    <property type="match status" value="1"/>
</dbReference>
<dbReference type="InterPro" id="IPR036286">
    <property type="entry name" value="LexA/Signal_pep-like_sf"/>
</dbReference>
<keyword evidence="3 7" id="KW-1133">Transmembrane helix</keyword>
<comment type="caution">
    <text evidence="8">The sequence shown here is derived from an EMBL/GenBank/DDBJ whole genome shotgun (WGS) entry which is preliminary data.</text>
</comment>
<evidence type="ECO:0000313" key="8">
    <source>
        <dbReference type="EMBL" id="MDR7301156.1"/>
    </source>
</evidence>
<dbReference type="PANTHER" id="PTHR10806">
    <property type="entry name" value="SIGNAL PEPTIDASE COMPLEX CATALYTIC SUBUNIT SEC11"/>
    <property type="match status" value="1"/>
</dbReference>
<evidence type="ECO:0000313" key="9">
    <source>
        <dbReference type="Proteomes" id="UP001180845"/>
    </source>
</evidence>
<evidence type="ECO:0000256" key="5">
    <source>
        <dbReference type="NCBIfam" id="TIGR02228"/>
    </source>
</evidence>
<evidence type="ECO:0000256" key="3">
    <source>
        <dbReference type="ARBA" id="ARBA00022989"/>
    </source>
</evidence>
<dbReference type="GO" id="GO:0009003">
    <property type="term" value="F:signal peptidase activity"/>
    <property type="evidence" value="ECO:0007669"/>
    <property type="project" value="UniProtKB-EC"/>
</dbReference>
<feature type="transmembrane region" description="Helical" evidence="7">
    <location>
        <begin position="53"/>
        <end position="79"/>
    </location>
</feature>
<feature type="region of interest" description="Disordered" evidence="6">
    <location>
        <begin position="1"/>
        <end position="48"/>
    </location>
</feature>